<reference evidence="2" key="1">
    <citation type="submission" date="2022-11" db="UniProtKB">
        <authorList>
            <consortium name="WormBaseParasite"/>
        </authorList>
    </citation>
    <scope>IDENTIFICATION</scope>
</reference>
<dbReference type="Proteomes" id="UP000887578">
    <property type="component" value="Unplaced"/>
</dbReference>
<proteinExistence type="predicted"/>
<name>A0A914PP44_9BILA</name>
<evidence type="ECO:0000313" key="2">
    <source>
        <dbReference type="WBParaSite" id="PDA_v2.g20310.t1"/>
    </source>
</evidence>
<evidence type="ECO:0000313" key="1">
    <source>
        <dbReference type="Proteomes" id="UP000887578"/>
    </source>
</evidence>
<sequence>MSSAMKSPINIAKLSNNILSFLSTVDYTNVYVAGLTFGVSRIDASNYFNNYEEICEYIHSAQEQSIQMGMAKSNLSEYALILVRKM</sequence>
<organism evidence="1 2">
    <name type="scientific">Panagrolaimus davidi</name>
    <dbReference type="NCBI Taxonomy" id="227884"/>
    <lineage>
        <taxon>Eukaryota</taxon>
        <taxon>Metazoa</taxon>
        <taxon>Ecdysozoa</taxon>
        <taxon>Nematoda</taxon>
        <taxon>Chromadorea</taxon>
        <taxon>Rhabditida</taxon>
        <taxon>Tylenchina</taxon>
        <taxon>Panagrolaimomorpha</taxon>
        <taxon>Panagrolaimoidea</taxon>
        <taxon>Panagrolaimidae</taxon>
        <taxon>Panagrolaimus</taxon>
    </lineage>
</organism>
<protein>
    <submittedName>
        <fullName evidence="2">Uncharacterized protein</fullName>
    </submittedName>
</protein>
<dbReference type="AlphaFoldDB" id="A0A914PP44"/>
<keyword evidence="1" id="KW-1185">Reference proteome</keyword>
<accession>A0A914PP44</accession>
<dbReference type="WBParaSite" id="PDA_v2.g20310.t1">
    <property type="protein sequence ID" value="PDA_v2.g20310.t1"/>
    <property type="gene ID" value="PDA_v2.g20310"/>
</dbReference>